<feature type="chain" id="PRO_5040150526" evidence="4">
    <location>
        <begin position="26"/>
        <end position="1190"/>
    </location>
</feature>
<feature type="region of interest" description="Disordered" evidence="2">
    <location>
        <begin position="1088"/>
        <end position="1129"/>
    </location>
</feature>
<dbReference type="GO" id="GO:0006397">
    <property type="term" value="P:mRNA processing"/>
    <property type="evidence" value="ECO:0007669"/>
    <property type="project" value="InterPro"/>
</dbReference>
<feature type="region of interest" description="Disordered" evidence="2">
    <location>
        <begin position="815"/>
        <end position="840"/>
    </location>
</feature>
<feature type="compositionally biased region" description="Basic residues" evidence="2">
    <location>
        <begin position="337"/>
        <end position="351"/>
    </location>
</feature>
<dbReference type="InterPro" id="IPR055272">
    <property type="entry name" value="POPDC1-3_dom"/>
</dbReference>
<dbReference type="GO" id="GO:0005634">
    <property type="term" value="C:nucleus"/>
    <property type="evidence" value="ECO:0007669"/>
    <property type="project" value="TreeGrafter"/>
</dbReference>
<feature type="transmembrane region" description="Helical" evidence="3">
    <location>
        <begin position="101"/>
        <end position="122"/>
    </location>
</feature>
<dbReference type="PANTHER" id="PTHR13384">
    <property type="entry name" value="G PATCH DOMAIN-CONTAINING PROTEIN 1"/>
    <property type="match status" value="1"/>
</dbReference>
<keyword evidence="3" id="KW-0472">Membrane</keyword>
<dbReference type="InterPro" id="IPR011666">
    <property type="entry name" value="DUF1604"/>
</dbReference>
<reference evidence="6" key="1">
    <citation type="submission" date="2021-04" db="EMBL/GenBank/DDBJ databases">
        <authorList>
            <person name="Cornetti L."/>
        </authorList>
    </citation>
    <scope>NUCLEOTIDE SEQUENCE</scope>
</reference>
<comment type="similarity">
    <text evidence="1">Belongs to the GPATCH1 family.</text>
</comment>
<keyword evidence="3" id="KW-0812">Transmembrane</keyword>
<feature type="compositionally biased region" description="Basic and acidic residues" evidence="2">
    <location>
        <begin position="240"/>
        <end position="258"/>
    </location>
</feature>
<feature type="region of interest" description="Disordered" evidence="2">
    <location>
        <begin position="329"/>
        <end position="383"/>
    </location>
</feature>
<feature type="region of interest" description="Disordered" evidence="2">
    <location>
        <begin position="1019"/>
        <end position="1038"/>
    </location>
</feature>
<feature type="compositionally biased region" description="Basic residues" evidence="2">
    <location>
        <begin position="962"/>
        <end position="993"/>
    </location>
</feature>
<dbReference type="GO" id="GO:0003723">
    <property type="term" value="F:RNA binding"/>
    <property type="evidence" value="ECO:0007669"/>
    <property type="project" value="TreeGrafter"/>
</dbReference>
<evidence type="ECO:0000256" key="4">
    <source>
        <dbReference type="SAM" id="SignalP"/>
    </source>
</evidence>
<feature type="compositionally biased region" description="Low complexity" evidence="2">
    <location>
        <begin position="815"/>
        <end position="831"/>
    </location>
</feature>
<feature type="compositionally biased region" description="Low complexity" evidence="2">
    <location>
        <begin position="1106"/>
        <end position="1120"/>
    </location>
</feature>
<dbReference type="AlphaFoldDB" id="A0A9N6WSL5"/>
<feature type="region of interest" description="Disordered" evidence="2">
    <location>
        <begin position="22"/>
        <end position="47"/>
    </location>
</feature>
<feature type="compositionally biased region" description="Low complexity" evidence="2">
    <location>
        <begin position="27"/>
        <end position="37"/>
    </location>
</feature>
<evidence type="ECO:0000259" key="5">
    <source>
        <dbReference type="PROSITE" id="PS50174"/>
    </source>
</evidence>
<keyword evidence="3" id="KW-1133">Transmembrane helix</keyword>
<dbReference type="Pfam" id="PF26093">
    <property type="entry name" value="HTH_TGH"/>
    <property type="match status" value="1"/>
</dbReference>
<evidence type="ECO:0000256" key="2">
    <source>
        <dbReference type="SAM" id="MobiDB-lite"/>
    </source>
</evidence>
<proteinExistence type="inferred from homology"/>
<sequence length="1190" mass="133381">MPHKLNLVLCWAVVMAIDSSGPVEATSDSVDYSSSDSQPMLNSSPNSDNANGNATVGWGHGVFVFDSPCLEWLPLNHVYFQLANFFLLLSYMASGGINGLIYLRLMLAIGSAFLAIWAWVIICSVDTFLWNAVFTVINALHAAYLLFMLRPVRFDDQVEENFNFFSEIMDVSEDPDDFVYYGSSLDPLEEDVLSSKKPIRIEDQVVTDENGRRRFHGAFTGGFSAGYYNTVDTKEGWRPAEFKSSRSERNKHQQKPEDFMDQEDLGSFGFAPQVLRAKDEYGENQKSKQATRKILAGTGAIPGLPALHDILQPVIETIGVKLLRSMGWKPHQGSGRRLTKKEKKDRKKRQEHLKSYGCELPPDITHRGRVPLSSDGEETGDEDSAQLFAPDDVPTFIVKPKTNSFGLGYSGLLDREDSSKAQRGFVLFEPTLSLTDKKKKLQIAGQAFGVGAFENEDEDIYARDDLSRYDFELGGAPKKKQPKQQLLALPSSDLLDGFIRPSRPEDVPKAFAVPYLPRDFVPIHRSQKSRFDVKPRTETEKGRHDLNAHQRATILHQVLDMTGEPLDKHIEQTEIKSEKKPTADEIVAQALMQIRKTQEENALKLAVGKPKVVDPSRNPNREAKIAELKAFVQRSVTVSSFQPFSRDPDKQFRFDAFNALKKSGRIEEFRILQPETMTEWEQQRENEEFERSLMLYQPLTSSMQNRFTSSGHVEENIQGGLVVEVSSLVSPMEVKLEPVEKDPARRAALRKNFGALTRSYSQWKPDRLLCIRFNVPNPFADNPAAQASSKLSFKNSGSKFSIFDVLSQGPSFVTAAPSAAAGPSTSTGLSAPAEPESGNQVKELEWDKAARGELVETRPDVMEETTEQVEPEEEVGVYQRPPMDLFKAIFDNESEVEEEEVEPVPEVKLKDQKEVVSNLEVEETDEDVYGPSLPAVVAVPSSAVDLNHRVADDNEWEERDHGVKRKKDKKKKDKKDKKKKEKKAKKSKKRRRSRSDSSDSSSTTEDMKILKKIMKITGSWLTGRSPPGNGTVGARQVRGRVRRQAQRLNVGTETNSSAALRLDADQRDIVVQMHVRAELFVEEEAIHPGPSNPIIRHNTLASLGPKSSSQTRVRSSSEKSPQSSTVSHKNSIAMQAPLFSQRHWFSSQDVLAVTHRTPAVSIFKKFQIVIIIIIIQFISISMNTSSGLQL</sequence>
<protein>
    <submittedName>
        <fullName evidence="6">EOG090X013U</fullName>
    </submittedName>
</protein>
<keyword evidence="4" id="KW-0732">Signal</keyword>
<feature type="signal peptide" evidence="4">
    <location>
        <begin position="1"/>
        <end position="25"/>
    </location>
</feature>
<feature type="domain" description="G-patch" evidence="5">
    <location>
        <begin position="315"/>
        <end position="337"/>
    </location>
</feature>
<name>A0A9N6WSL5_9CRUS</name>
<dbReference type="EMBL" id="OC985646">
    <property type="protein sequence ID" value="CAG4642301.1"/>
    <property type="molecule type" value="Genomic_DNA"/>
</dbReference>
<feature type="transmembrane region" description="Helical" evidence="3">
    <location>
        <begin position="128"/>
        <end position="147"/>
    </location>
</feature>
<gene>
    <name evidence="6" type="primary">EOG090X013U</name>
</gene>
<dbReference type="PANTHER" id="PTHR13384:SF19">
    <property type="entry name" value="G PATCH DOMAIN-CONTAINING PROTEIN 1"/>
    <property type="match status" value="1"/>
</dbReference>
<feature type="transmembrane region" description="Helical" evidence="3">
    <location>
        <begin position="1166"/>
        <end position="1184"/>
    </location>
</feature>
<evidence type="ECO:0000313" key="6">
    <source>
        <dbReference type="EMBL" id="CAG4642301.1"/>
    </source>
</evidence>
<evidence type="ECO:0000256" key="1">
    <source>
        <dbReference type="ARBA" id="ARBA00008600"/>
    </source>
</evidence>
<accession>A0A9N6WSL5</accession>
<dbReference type="Pfam" id="PF04831">
    <property type="entry name" value="POPDC1-3"/>
    <property type="match status" value="1"/>
</dbReference>
<dbReference type="Pfam" id="PF07713">
    <property type="entry name" value="DUF1604"/>
    <property type="match status" value="1"/>
</dbReference>
<feature type="region of interest" description="Disordered" evidence="2">
    <location>
        <begin position="240"/>
        <end position="263"/>
    </location>
</feature>
<feature type="compositionally biased region" description="Polar residues" evidence="2">
    <location>
        <begin position="38"/>
        <end position="47"/>
    </location>
</feature>
<evidence type="ECO:0000256" key="3">
    <source>
        <dbReference type="SAM" id="Phobius"/>
    </source>
</evidence>
<feature type="region of interest" description="Disordered" evidence="2">
    <location>
        <begin position="950"/>
        <end position="1007"/>
    </location>
</feature>
<organism evidence="6">
    <name type="scientific">Evadne anonyx</name>
    <dbReference type="NCBI Taxonomy" id="141404"/>
    <lineage>
        <taxon>Eukaryota</taxon>
        <taxon>Metazoa</taxon>
        <taxon>Ecdysozoa</taxon>
        <taxon>Arthropoda</taxon>
        <taxon>Crustacea</taxon>
        <taxon>Branchiopoda</taxon>
        <taxon>Diplostraca</taxon>
        <taxon>Cladocera</taxon>
        <taxon>Onychopoda</taxon>
        <taxon>Podonidae</taxon>
        <taxon>Evadne</taxon>
    </lineage>
</organism>
<dbReference type="InterPro" id="IPR000467">
    <property type="entry name" value="G_patch_dom"/>
</dbReference>
<dbReference type="PROSITE" id="PS50174">
    <property type="entry name" value="G_PATCH"/>
    <property type="match status" value="1"/>
</dbReference>